<accession>A0A1W0WRP1</accession>
<proteinExistence type="predicted"/>
<dbReference type="Proteomes" id="UP000192578">
    <property type="component" value="Unassembled WGS sequence"/>
</dbReference>
<dbReference type="EMBL" id="MTYJ01000055">
    <property type="protein sequence ID" value="OQV17876.1"/>
    <property type="molecule type" value="Genomic_DNA"/>
</dbReference>
<organism evidence="1 2">
    <name type="scientific">Hypsibius exemplaris</name>
    <name type="common">Freshwater tardigrade</name>
    <dbReference type="NCBI Taxonomy" id="2072580"/>
    <lineage>
        <taxon>Eukaryota</taxon>
        <taxon>Metazoa</taxon>
        <taxon>Ecdysozoa</taxon>
        <taxon>Tardigrada</taxon>
        <taxon>Eutardigrada</taxon>
        <taxon>Parachela</taxon>
        <taxon>Hypsibioidea</taxon>
        <taxon>Hypsibiidae</taxon>
        <taxon>Hypsibius</taxon>
    </lineage>
</organism>
<keyword evidence="2" id="KW-1185">Reference proteome</keyword>
<comment type="caution">
    <text evidence="1">The sequence shown here is derived from an EMBL/GenBank/DDBJ whole genome shotgun (WGS) entry which is preliminary data.</text>
</comment>
<protein>
    <recommendedName>
        <fullName evidence="3">DDE Tnp4 domain-containing protein</fullName>
    </recommendedName>
</protein>
<dbReference type="OrthoDB" id="128220at2759"/>
<sequence>MAYADDSFDDEEFFLLLRRKDKDRPEELTPFSLDKIADVHCKKNFRFLPKDLQELCDALRFPAFFIADNRSKMPGLEGLCLLLRRLVYPVRLHDLEIVFGRVMSVLSRFFNIVADYVFDHFGHLLTDLNQPWLTEEKLKQMAAITVAKGFPFDKCVGFVDGTNIKLCRYILSN</sequence>
<reference evidence="2" key="1">
    <citation type="submission" date="2017-01" db="EMBL/GenBank/DDBJ databases">
        <title>Comparative genomics of anhydrobiosis in the tardigrade Hypsibius dujardini.</title>
        <authorList>
            <person name="Yoshida Y."/>
            <person name="Koutsovoulos G."/>
            <person name="Laetsch D."/>
            <person name="Stevens L."/>
            <person name="Kumar S."/>
            <person name="Horikawa D."/>
            <person name="Ishino K."/>
            <person name="Komine S."/>
            <person name="Tomita M."/>
            <person name="Blaxter M."/>
            <person name="Arakawa K."/>
        </authorList>
    </citation>
    <scope>NUCLEOTIDE SEQUENCE [LARGE SCALE GENOMIC DNA]</scope>
    <source>
        <strain evidence="2">Z151</strain>
    </source>
</reference>
<evidence type="ECO:0000313" key="2">
    <source>
        <dbReference type="Proteomes" id="UP000192578"/>
    </source>
</evidence>
<evidence type="ECO:0008006" key="3">
    <source>
        <dbReference type="Google" id="ProtNLM"/>
    </source>
</evidence>
<evidence type="ECO:0000313" key="1">
    <source>
        <dbReference type="EMBL" id="OQV17876.1"/>
    </source>
</evidence>
<name>A0A1W0WRP1_HYPEX</name>
<dbReference type="PANTHER" id="PTHR34615">
    <property type="entry name" value="PX DOMAIN-CONTAINING PROTEIN"/>
    <property type="match status" value="1"/>
</dbReference>
<dbReference type="AlphaFoldDB" id="A0A1W0WRP1"/>
<dbReference type="PANTHER" id="PTHR34615:SF1">
    <property type="entry name" value="PX DOMAIN-CONTAINING PROTEIN"/>
    <property type="match status" value="1"/>
</dbReference>
<gene>
    <name evidence="1" type="ORF">BV898_08007</name>
</gene>